<dbReference type="EMBL" id="QLMK01000013">
    <property type="protein sequence ID" value="RAK26564.1"/>
    <property type="molecule type" value="Genomic_DNA"/>
</dbReference>
<comment type="caution">
    <text evidence="1">The sequence shown here is derived from an EMBL/GenBank/DDBJ whole genome shotgun (WGS) entry which is preliminary data.</text>
</comment>
<protein>
    <submittedName>
        <fullName evidence="1">Uncharacterized protein</fullName>
    </submittedName>
</protein>
<reference evidence="1 2" key="1">
    <citation type="submission" date="2018-06" db="EMBL/GenBank/DDBJ databases">
        <title>Genomic Encyclopedia of Type Strains, Phase IV (KMG-IV): sequencing the most valuable type-strain genomes for metagenomic binning, comparative biology and taxonomic classification.</title>
        <authorList>
            <person name="Goeker M."/>
        </authorList>
    </citation>
    <scope>NUCLEOTIDE SEQUENCE [LARGE SCALE GENOMIC DNA]</scope>
    <source>
        <strain evidence="1 2">DSM 26720</strain>
    </source>
</reference>
<proteinExistence type="predicted"/>
<name>A0A364JT01_9HYPH</name>
<sequence>MDQRQATKAETLAYIEAMLRELLKLARTTDKHLLIYMLDMALQEARESQKIQPGGC</sequence>
<dbReference type="Proteomes" id="UP000249453">
    <property type="component" value="Unassembled WGS sequence"/>
</dbReference>
<accession>A0A364JT01</accession>
<evidence type="ECO:0000313" key="1">
    <source>
        <dbReference type="EMBL" id="RAK26564.1"/>
    </source>
</evidence>
<dbReference type="AlphaFoldDB" id="A0A364JT01"/>
<organism evidence="1 2">
    <name type="scientific">Falsochrobactrum ovis</name>
    <dbReference type="NCBI Taxonomy" id="1293442"/>
    <lineage>
        <taxon>Bacteria</taxon>
        <taxon>Pseudomonadati</taxon>
        <taxon>Pseudomonadota</taxon>
        <taxon>Alphaproteobacteria</taxon>
        <taxon>Hyphomicrobiales</taxon>
        <taxon>Brucellaceae</taxon>
        <taxon>Falsochrobactrum</taxon>
    </lineage>
</organism>
<keyword evidence="2" id="KW-1185">Reference proteome</keyword>
<evidence type="ECO:0000313" key="2">
    <source>
        <dbReference type="Proteomes" id="UP000249453"/>
    </source>
</evidence>
<gene>
    <name evidence="1" type="ORF">C7374_11313</name>
</gene>